<proteinExistence type="predicted"/>
<evidence type="ECO:0000313" key="2">
    <source>
        <dbReference type="Proteomes" id="UP000054560"/>
    </source>
</evidence>
<protein>
    <submittedName>
        <fullName evidence="1">Uncharacterized protein</fullName>
    </submittedName>
</protein>
<accession>A0A0L0GBZ9</accession>
<dbReference type="EMBL" id="KQ241652">
    <property type="protein sequence ID" value="KNC86421.1"/>
    <property type="molecule type" value="Genomic_DNA"/>
</dbReference>
<dbReference type="AlphaFoldDB" id="A0A0L0GBZ9"/>
<name>A0A0L0GBZ9_9EUKA</name>
<reference evidence="1 2" key="1">
    <citation type="submission" date="2011-02" db="EMBL/GenBank/DDBJ databases">
        <title>The Genome Sequence of Sphaeroforma arctica JP610.</title>
        <authorList>
            <consortium name="The Broad Institute Genome Sequencing Platform"/>
            <person name="Russ C."/>
            <person name="Cuomo C."/>
            <person name="Young S.K."/>
            <person name="Zeng Q."/>
            <person name="Gargeya S."/>
            <person name="Alvarado L."/>
            <person name="Berlin A."/>
            <person name="Chapman S.B."/>
            <person name="Chen Z."/>
            <person name="Freedman E."/>
            <person name="Gellesch M."/>
            <person name="Goldberg J."/>
            <person name="Griggs A."/>
            <person name="Gujja S."/>
            <person name="Heilman E."/>
            <person name="Heiman D."/>
            <person name="Howarth C."/>
            <person name="Mehta T."/>
            <person name="Neiman D."/>
            <person name="Pearson M."/>
            <person name="Roberts A."/>
            <person name="Saif S."/>
            <person name="Shea T."/>
            <person name="Shenoy N."/>
            <person name="Sisk P."/>
            <person name="Stolte C."/>
            <person name="Sykes S."/>
            <person name="White J."/>
            <person name="Yandava C."/>
            <person name="Burger G."/>
            <person name="Gray M.W."/>
            <person name="Holland P.W.H."/>
            <person name="King N."/>
            <person name="Lang F.B.F."/>
            <person name="Roger A.J."/>
            <person name="Ruiz-Trillo I."/>
            <person name="Haas B."/>
            <person name="Nusbaum C."/>
            <person name="Birren B."/>
        </authorList>
    </citation>
    <scope>NUCLEOTIDE SEQUENCE [LARGE SCALE GENOMIC DNA]</scope>
    <source>
        <strain evidence="1 2">JP610</strain>
    </source>
</reference>
<dbReference type="GeneID" id="25901931"/>
<keyword evidence="2" id="KW-1185">Reference proteome</keyword>
<organism evidence="1 2">
    <name type="scientific">Sphaeroforma arctica JP610</name>
    <dbReference type="NCBI Taxonomy" id="667725"/>
    <lineage>
        <taxon>Eukaryota</taxon>
        <taxon>Ichthyosporea</taxon>
        <taxon>Ichthyophonida</taxon>
        <taxon>Sphaeroforma</taxon>
    </lineage>
</organism>
<gene>
    <name evidence="1" type="ORF">SARC_01427</name>
</gene>
<evidence type="ECO:0000313" key="1">
    <source>
        <dbReference type="EMBL" id="KNC86421.1"/>
    </source>
</evidence>
<dbReference type="Proteomes" id="UP000054560">
    <property type="component" value="Unassembled WGS sequence"/>
</dbReference>
<sequence length="262" mass="30438">MKLQKPIAKLSHEKRYWKYRDTVLASDYKFEIEDDCKKAVDLYTYYTSAIHKYRMTLAIDSSEEAVRTPNQYESDYKIAQEALKKYQAHYDEFVRVRKNDEAPMHTKLEKITTESKDGGKDLIDWTSTSNALDDLKTAHDLWLNSRYKQAAYTDVLLISINPKSDAYKRLNINKEYLWELATKDWNVWADAVVIVACLTPVPPFLDMLIAEPAPSTTVHNYAKVQDMLHKFKAGTDSDYISLDLLIIVATHHHLKPDDQKRV</sequence>
<dbReference type="RefSeq" id="XP_014160323.1">
    <property type="nucleotide sequence ID" value="XM_014304848.1"/>
</dbReference>